<evidence type="ECO:0000256" key="5">
    <source>
        <dbReference type="ARBA" id="ARBA00023136"/>
    </source>
</evidence>
<feature type="transmembrane region" description="Helical" evidence="6">
    <location>
        <begin position="274"/>
        <end position="300"/>
    </location>
</feature>
<feature type="transmembrane region" description="Helical" evidence="6">
    <location>
        <begin position="12"/>
        <end position="34"/>
    </location>
</feature>
<feature type="transmembrane region" description="Helical" evidence="6">
    <location>
        <begin position="312"/>
        <end position="330"/>
    </location>
</feature>
<dbReference type="InterPro" id="IPR001182">
    <property type="entry name" value="FtsW/RodA"/>
</dbReference>
<dbReference type="OrthoDB" id="9812661at2"/>
<reference evidence="7 8" key="1">
    <citation type="journal article" date="2009" name="PLoS ONE">
        <title>Genome analysis of the anaerobic thermohalophilic bacterium Halothermothrix orenii.</title>
        <authorList>
            <person name="Mavromatis K."/>
            <person name="Ivanova N."/>
            <person name="Anderson I."/>
            <person name="Lykidis A."/>
            <person name="Hooper S.D."/>
            <person name="Sun H."/>
            <person name="Kunin V."/>
            <person name="Lapidus A."/>
            <person name="Hugenholtz P."/>
            <person name="Patel B."/>
            <person name="Kyrpides N.C."/>
        </authorList>
    </citation>
    <scope>NUCLEOTIDE SEQUENCE [LARGE SCALE GENOMIC DNA]</scope>
    <source>
        <strain evidence="8">H 168 / OCM 544 / DSM 9562</strain>
    </source>
</reference>
<dbReference type="Proteomes" id="UP000000719">
    <property type="component" value="Chromosome"/>
</dbReference>
<keyword evidence="8" id="KW-1185">Reference proteome</keyword>
<dbReference type="GO" id="GO:0005886">
    <property type="term" value="C:plasma membrane"/>
    <property type="evidence" value="ECO:0007669"/>
    <property type="project" value="TreeGrafter"/>
</dbReference>
<sequence>MHWNKKLLKNLNISIPLTVFLLIVIGLVAISSAVEINKPHSYGMRFLQKQIIAVILGVIAVLVIQFYDYRMFKDYMDIIYLTSVGILVVLLIAGETIAGGKMWISLGPVNFQPSELSKIMVILVLATVLDEEQKNLEYLTGMAKPFLYVLIPFVLIILQNDLGTSLVFLFIFIGMLFVAGGNLFYMVLFFGGGFLSIVLYIIAHFKFNVPLIFLKEYQLNRLVAFVNPDLDPYNIGYNLNQSKIAIGSGKLFGKGLFAGTQNQLKFLPEKHTDFIISVIGEEFGFIGILILVSLYIFLLWQIFNVAIEAKDNYGRLVVTGIGCMFFFHIIENIGMAMGLMPITGLPLPFISYGGSFMVSSLVAIGLVINVNLRKSKILF</sequence>
<dbReference type="NCBIfam" id="TIGR02210">
    <property type="entry name" value="rodA_shape"/>
    <property type="match status" value="1"/>
</dbReference>
<protein>
    <submittedName>
        <fullName evidence="7">Cell cycle protein</fullName>
    </submittedName>
</protein>
<keyword evidence="5 6" id="KW-0472">Membrane</keyword>
<dbReference type="HOGENOM" id="CLU_029243_2_2_9"/>
<name>B8CXZ7_HALOH</name>
<accession>B8CXZ7</accession>
<evidence type="ECO:0000256" key="3">
    <source>
        <dbReference type="ARBA" id="ARBA00022960"/>
    </source>
</evidence>
<keyword evidence="4 6" id="KW-1133">Transmembrane helix</keyword>
<dbReference type="EMBL" id="CP001098">
    <property type="protein sequence ID" value="ACL70166.1"/>
    <property type="molecule type" value="Genomic_DNA"/>
</dbReference>
<dbReference type="GO" id="GO:0051301">
    <property type="term" value="P:cell division"/>
    <property type="evidence" value="ECO:0007669"/>
    <property type="project" value="InterPro"/>
</dbReference>
<evidence type="ECO:0000256" key="1">
    <source>
        <dbReference type="ARBA" id="ARBA00004141"/>
    </source>
</evidence>
<dbReference type="eggNOG" id="COG0772">
    <property type="taxonomic scope" value="Bacteria"/>
</dbReference>
<dbReference type="InterPro" id="IPR011923">
    <property type="entry name" value="RodA/MrdB"/>
</dbReference>
<feature type="transmembrane region" description="Helical" evidence="6">
    <location>
        <begin position="46"/>
        <end position="67"/>
    </location>
</feature>
<evidence type="ECO:0000313" key="8">
    <source>
        <dbReference type="Proteomes" id="UP000000719"/>
    </source>
</evidence>
<gene>
    <name evidence="7" type="ordered locus">Hore_14170</name>
</gene>
<dbReference type="Pfam" id="PF01098">
    <property type="entry name" value="FTSW_RODA_SPOVE"/>
    <property type="match status" value="1"/>
</dbReference>
<dbReference type="PANTHER" id="PTHR30474:SF1">
    <property type="entry name" value="PEPTIDOGLYCAN GLYCOSYLTRANSFERASE MRDB"/>
    <property type="match status" value="1"/>
</dbReference>
<evidence type="ECO:0000256" key="6">
    <source>
        <dbReference type="SAM" id="Phobius"/>
    </source>
</evidence>
<evidence type="ECO:0000256" key="4">
    <source>
        <dbReference type="ARBA" id="ARBA00022989"/>
    </source>
</evidence>
<dbReference type="KEGG" id="hor:Hore_14170"/>
<dbReference type="AlphaFoldDB" id="B8CXZ7"/>
<dbReference type="GO" id="GO:0015648">
    <property type="term" value="F:lipid-linked peptidoglycan transporter activity"/>
    <property type="evidence" value="ECO:0007669"/>
    <property type="project" value="TreeGrafter"/>
</dbReference>
<keyword evidence="2 6" id="KW-0812">Transmembrane</keyword>
<feature type="transmembrane region" description="Helical" evidence="6">
    <location>
        <begin position="350"/>
        <end position="372"/>
    </location>
</feature>
<feature type="transmembrane region" description="Helical" evidence="6">
    <location>
        <begin position="146"/>
        <end position="171"/>
    </location>
</feature>
<keyword evidence="3" id="KW-0133">Cell shape</keyword>
<dbReference type="STRING" id="373903.Hore_14170"/>
<proteinExistence type="predicted"/>
<evidence type="ECO:0000313" key="7">
    <source>
        <dbReference type="EMBL" id="ACL70166.1"/>
    </source>
</evidence>
<dbReference type="GO" id="GO:0008360">
    <property type="term" value="P:regulation of cell shape"/>
    <property type="evidence" value="ECO:0007669"/>
    <property type="project" value="UniProtKB-KW"/>
</dbReference>
<dbReference type="PANTHER" id="PTHR30474">
    <property type="entry name" value="CELL CYCLE PROTEIN"/>
    <property type="match status" value="1"/>
</dbReference>
<comment type="subcellular location">
    <subcellularLocation>
        <location evidence="1">Membrane</location>
        <topology evidence="1">Multi-pass membrane protein</topology>
    </subcellularLocation>
</comment>
<dbReference type="GO" id="GO:0032153">
    <property type="term" value="C:cell division site"/>
    <property type="evidence" value="ECO:0007669"/>
    <property type="project" value="TreeGrafter"/>
</dbReference>
<feature type="transmembrane region" description="Helical" evidence="6">
    <location>
        <begin position="183"/>
        <end position="203"/>
    </location>
</feature>
<dbReference type="RefSeq" id="WP_012636349.1">
    <property type="nucleotide sequence ID" value="NC_011899.1"/>
</dbReference>
<feature type="transmembrane region" description="Helical" evidence="6">
    <location>
        <begin position="79"/>
        <end position="104"/>
    </location>
</feature>
<evidence type="ECO:0000256" key="2">
    <source>
        <dbReference type="ARBA" id="ARBA00022692"/>
    </source>
</evidence>
<organism evidence="7 8">
    <name type="scientific">Halothermothrix orenii (strain H 168 / OCM 544 / DSM 9562)</name>
    <dbReference type="NCBI Taxonomy" id="373903"/>
    <lineage>
        <taxon>Bacteria</taxon>
        <taxon>Bacillati</taxon>
        <taxon>Bacillota</taxon>
        <taxon>Clostridia</taxon>
        <taxon>Halanaerobiales</taxon>
        <taxon>Halothermotrichaceae</taxon>
        <taxon>Halothermothrix</taxon>
    </lineage>
</organism>